<keyword evidence="5" id="KW-0297">G-protein coupled receptor</keyword>
<dbReference type="PRINTS" id="PR00237">
    <property type="entry name" value="GPCRRHODOPSN"/>
</dbReference>
<evidence type="ECO:0000256" key="3">
    <source>
        <dbReference type="ARBA" id="ARBA00022692"/>
    </source>
</evidence>
<comment type="subcellular location">
    <subcellularLocation>
        <location evidence="1">Cell membrane</location>
        <topology evidence="1">Multi-pass membrane protein</topology>
    </subcellularLocation>
</comment>
<proteinExistence type="predicted"/>
<evidence type="ECO:0000256" key="2">
    <source>
        <dbReference type="ARBA" id="ARBA00022475"/>
    </source>
</evidence>
<reference evidence="13" key="1">
    <citation type="submission" date="2016-04" db="UniProtKB">
        <authorList>
            <consortium name="WormBaseParasite"/>
        </authorList>
    </citation>
    <scope>IDENTIFICATION</scope>
</reference>
<evidence type="ECO:0000256" key="8">
    <source>
        <dbReference type="ARBA" id="ARBA00023224"/>
    </source>
</evidence>
<dbReference type="Proteomes" id="UP000271162">
    <property type="component" value="Unassembled WGS sequence"/>
</dbReference>
<evidence type="ECO:0000256" key="5">
    <source>
        <dbReference type="ARBA" id="ARBA00023040"/>
    </source>
</evidence>
<accession>A0A158R1I6</accession>
<dbReference type="GO" id="GO:0042277">
    <property type="term" value="F:peptide binding"/>
    <property type="evidence" value="ECO:0007669"/>
    <property type="project" value="TreeGrafter"/>
</dbReference>
<evidence type="ECO:0000256" key="6">
    <source>
        <dbReference type="ARBA" id="ARBA00023136"/>
    </source>
</evidence>
<dbReference type="CDD" id="cd00637">
    <property type="entry name" value="7tm_classA_rhodopsin-like"/>
    <property type="match status" value="1"/>
</dbReference>
<feature type="transmembrane region" description="Helical" evidence="9">
    <location>
        <begin position="170"/>
        <end position="192"/>
    </location>
</feature>
<gene>
    <name evidence="11" type="ORF">NBR_LOCUS13871</name>
</gene>
<evidence type="ECO:0000313" key="13">
    <source>
        <dbReference type="WBParaSite" id="NBR_0001387001-mRNA-1"/>
    </source>
</evidence>
<dbReference type="Gene3D" id="1.20.1070.10">
    <property type="entry name" value="Rhodopsin 7-helix transmembrane proteins"/>
    <property type="match status" value="2"/>
</dbReference>
<dbReference type="AlphaFoldDB" id="A0A158R1I6"/>
<keyword evidence="8" id="KW-0807">Transducer</keyword>
<dbReference type="GO" id="GO:0043005">
    <property type="term" value="C:neuron projection"/>
    <property type="evidence" value="ECO:0007669"/>
    <property type="project" value="TreeGrafter"/>
</dbReference>
<keyword evidence="6 9" id="KW-0472">Membrane</keyword>
<dbReference type="WBParaSite" id="NBR_0001387001-mRNA-1">
    <property type="protein sequence ID" value="NBR_0001387001-mRNA-1"/>
    <property type="gene ID" value="NBR_0001387001"/>
</dbReference>
<evidence type="ECO:0000256" key="4">
    <source>
        <dbReference type="ARBA" id="ARBA00022989"/>
    </source>
</evidence>
<dbReference type="SUPFAM" id="SSF81321">
    <property type="entry name" value="Family A G protein-coupled receptor-like"/>
    <property type="match status" value="1"/>
</dbReference>
<dbReference type="PROSITE" id="PS50262">
    <property type="entry name" value="G_PROTEIN_RECEP_F1_2"/>
    <property type="match status" value="1"/>
</dbReference>
<protein>
    <submittedName>
        <fullName evidence="13">G_PROTEIN_RECEP_F1_2 domain-containing protein</fullName>
    </submittedName>
</protein>
<dbReference type="PANTHER" id="PTHR24229:SF96">
    <property type="entry name" value="G-PROTEIN COUPLED RECEPTORS FAMILY 1 PROFILE DOMAIN-CONTAINING PROTEIN"/>
    <property type="match status" value="1"/>
</dbReference>
<dbReference type="STRING" id="27835.A0A158R1I6"/>
<evidence type="ECO:0000256" key="1">
    <source>
        <dbReference type="ARBA" id="ARBA00004651"/>
    </source>
</evidence>
<dbReference type="GO" id="GO:0004930">
    <property type="term" value="F:G protein-coupled receptor activity"/>
    <property type="evidence" value="ECO:0007669"/>
    <property type="project" value="UniProtKB-KW"/>
</dbReference>
<evidence type="ECO:0000313" key="11">
    <source>
        <dbReference type="EMBL" id="VDL77460.1"/>
    </source>
</evidence>
<dbReference type="PANTHER" id="PTHR24229">
    <property type="entry name" value="NEUROPEPTIDES RECEPTOR"/>
    <property type="match status" value="1"/>
</dbReference>
<evidence type="ECO:0000313" key="12">
    <source>
        <dbReference type="Proteomes" id="UP000271162"/>
    </source>
</evidence>
<dbReference type="GO" id="GO:0005886">
    <property type="term" value="C:plasma membrane"/>
    <property type="evidence" value="ECO:0007669"/>
    <property type="project" value="UniProtKB-SubCell"/>
</dbReference>
<evidence type="ECO:0000259" key="10">
    <source>
        <dbReference type="PROSITE" id="PS50262"/>
    </source>
</evidence>
<dbReference type="EMBL" id="UYSL01021169">
    <property type="protein sequence ID" value="VDL77460.1"/>
    <property type="molecule type" value="Genomic_DNA"/>
</dbReference>
<name>A0A158R1I6_NIPBR</name>
<dbReference type="InterPro" id="IPR000276">
    <property type="entry name" value="GPCR_Rhodpsn"/>
</dbReference>
<feature type="transmembrane region" description="Helical" evidence="9">
    <location>
        <begin position="69"/>
        <end position="91"/>
    </location>
</feature>
<feature type="domain" description="G-protein coupled receptors family 1 profile" evidence="10">
    <location>
        <begin position="49"/>
        <end position="322"/>
    </location>
</feature>
<feature type="transmembrane region" description="Helical" evidence="9">
    <location>
        <begin position="37"/>
        <end position="57"/>
    </location>
</feature>
<keyword evidence="7" id="KW-0675">Receptor</keyword>
<feature type="transmembrane region" description="Helical" evidence="9">
    <location>
        <begin position="305"/>
        <end position="325"/>
    </location>
</feature>
<sequence>MNYTSDMDVEDENSFYAIFQLIEQSSVIIWLRQNFPYVLPPLCIVGIVGNSMALLLIRTNFWLRRLTSNIYLCTLSISSCVFLFTLVVSWIDSAYRLHIYMDSEIGCKLFTFSSHLSDFVCVWMISWISCDRMVVLWVFIFAGLEEYSDGKFCGLSSKAQVFGYPVADHYFLFTLLDTAICTLLPAILIMFVNSLSIYRYRQCMRIYSSGVLRVRFDRSSNGNPIPYEETTAKKLLLSQTHTNTHMSTQSNRSTCGKLRSSDLQLSRTLLIVTSTFVLLNVPSYMVRIIQYIFEPQTQIFHFLHYFSYLIYYLHHAVLFYMYIFWSPQMKKQLKPTAMRLLECYCFKTVPEFGHRSSSQAFN</sequence>
<keyword evidence="2" id="KW-1003">Cell membrane</keyword>
<evidence type="ECO:0000256" key="9">
    <source>
        <dbReference type="SAM" id="Phobius"/>
    </source>
</evidence>
<dbReference type="OMA" id="YLIYYLH"/>
<keyword evidence="4 9" id="KW-1133">Transmembrane helix</keyword>
<organism evidence="13">
    <name type="scientific">Nippostrongylus brasiliensis</name>
    <name type="common">Rat hookworm</name>
    <dbReference type="NCBI Taxonomy" id="27835"/>
    <lineage>
        <taxon>Eukaryota</taxon>
        <taxon>Metazoa</taxon>
        <taxon>Ecdysozoa</taxon>
        <taxon>Nematoda</taxon>
        <taxon>Chromadorea</taxon>
        <taxon>Rhabditida</taxon>
        <taxon>Rhabditina</taxon>
        <taxon>Rhabditomorpha</taxon>
        <taxon>Strongyloidea</taxon>
        <taxon>Heligmosomidae</taxon>
        <taxon>Nippostrongylus</taxon>
    </lineage>
</organism>
<evidence type="ECO:0000256" key="7">
    <source>
        <dbReference type="ARBA" id="ARBA00023170"/>
    </source>
</evidence>
<dbReference type="InterPro" id="IPR017452">
    <property type="entry name" value="GPCR_Rhodpsn_7TM"/>
</dbReference>
<reference evidence="11 12" key="2">
    <citation type="submission" date="2018-11" db="EMBL/GenBank/DDBJ databases">
        <authorList>
            <consortium name="Pathogen Informatics"/>
        </authorList>
    </citation>
    <scope>NUCLEOTIDE SEQUENCE [LARGE SCALE GENOMIC DNA]</scope>
</reference>
<feature type="transmembrane region" description="Helical" evidence="9">
    <location>
        <begin position="269"/>
        <end position="293"/>
    </location>
</feature>
<keyword evidence="3 9" id="KW-0812">Transmembrane</keyword>
<keyword evidence="12" id="KW-1185">Reference proteome</keyword>